<keyword evidence="2" id="KW-0808">Transferase</keyword>
<reference evidence="2 3" key="1">
    <citation type="submission" date="2023-07" db="EMBL/GenBank/DDBJ databases">
        <title>Sequencing the genomes of 1000 actinobacteria strains.</title>
        <authorList>
            <person name="Klenk H.-P."/>
        </authorList>
    </citation>
    <scope>NUCLEOTIDE SEQUENCE [LARGE SCALE GENOMIC DNA]</scope>
    <source>
        <strain evidence="2 3">DSM 44109</strain>
    </source>
</reference>
<name>A0ABT9R9R3_9ACTN</name>
<dbReference type="Gene3D" id="3.40.630.30">
    <property type="match status" value="1"/>
</dbReference>
<feature type="domain" description="N-acetyltransferase" evidence="1">
    <location>
        <begin position="1"/>
        <end position="168"/>
    </location>
</feature>
<comment type="caution">
    <text evidence="2">The sequence shown here is derived from an EMBL/GenBank/DDBJ whole genome shotgun (WGS) entry which is preliminary data.</text>
</comment>
<accession>A0ABT9R9R3</accession>
<protein>
    <submittedName>
        <fullName evidence="2">Acetyltransferase</fullName>
        <ecNumber evidence="2">2.3.1.-</ecNumber>
    </submittedName>
</protein>
<keyword evidence="2" id="KW-0012">Acyltransferase</keyword>
<proteinExistence type="predicted"/>
<dbReference type="RefSeq" id="WP_306865967.1">
    <property type="nucleotide sequence ID" value="NZ_JAUSRB010000002.1"/>
</dbReference>
<evidence type="ECO:0000313" key="3">
    <source>
        <dbReference type="Proteomes" id="UP001230426"/>
    </source>
</evidence>
<dbReference type="EMBL" id="JAUSRB010000002">
    <property type="protein sequence ID" value="MDP9865982.1"/>
    <property type="molecule type" value="Genomic_DNA"/>
</dbReference>
<dbReference type="Proteomes" id="UP001230426">
    <property type="component" value="Unassembled WGS sequence"/>
</dbReference>
<evidence type="ECO:0000313" key="2">
    <source>
        <dbReference type="EMBL" id="MDP9865982.1"/>
    </source>
</evidence>
<dbReference type="CDD" id="cd04301">
    <property type="entry name" value="NAT_SF"/>
    <property type="match status" value="1"/>
</dbReference>
<evidence type="ECO:0000259" key="1">
    <source>
        <dbReference type="PROSITE" id="PS51186"/>
    </source>
</evidence>
<keyword evidence="3" id="KW-1185">Reference proteome</keyword>
<dbReference type="SUPFAM" id="SSF55729">
    <property type="entry name" value="Acyl-CoA N-acyltransferases (Nat)"/>
    <property type="match status" value="1"/>
</dbReference>
<organism evidence="2 3">
    <name type="scientific">Streptosporangium brasiliense</name>
    <dbReference type="NCBI Taxonomy" id="47480"/>
    <lineage>
        <taxon>Bacteria</taxon>
        <taxon>Bacillati</taxon>
        <taxon>Actinomycetota</taxon>
        <taxon>Actinomycetes</taxon>
        <taxon>Streptosporangiales</taxon>
        <taxon>Streptosporangiaceae</taxon>
        <taxon>Streptosporangium</taxon>
    </lineage>
</organism>
<gene>
    <name evidence="2" type="ORF">J2S55_005248</name>
</gene>
<sequence length="182" mass="19867">MNLRTEQAADQQAVRHVHLQAFGDHGKVVTELVDSLRAAVTPLQGLSLVAEHGGEIVGHVMFTRVWLDAPRRLVEAQSLSPLAVLPGHQGQGIGSVLVRRGLEIMAEQGVPVVFLEGPPAYYARFGFGPGAGLGFRRPSLRIPEAAFQAVRLPAYEPWMTGTMVYPDTFWRHDAVGLRDPDV</sequence>
<dbReference type="InterPro" id="IPR000182">
    <property type="entry name" value="GNAT_dom"/>
</dbReference>
<dbReference type="Pfam" id="PF13527">
    <property type="entry name" value="Acetyltransf_9"/>
    <property type="match status" value="1"/>
</dbReference>
<dbReference type="GO" id="GO:0016746">
    <property type="term" value="F:acyltransferase activity"/>
    <property type="evidence" value="ECO:0007669"/>
    <property type="project" value="UniProtKB-KW"/>
</dbReference>
<dbReference type="InterPro" id="IPR016181">
    <property type="entry name" value="Acyl_CoA_acyltransferase"/>
</dbReference>
<dbReference type="EC" id="2.3.1.-" evidence="2"/>
<dbReference type="PROSITE" id="PS51186">
    <property type="entry name" value="GNAT"/>
    <property type="match status" value="1"/>
</dbReference>